<keyword evidence="2" id="KW-1185">Reference proteome</keyword>
<protein>
    <submittedName>
        <fullName evidence="1">Uncharacterized protein</fullName>
    </submittedName>
</protein>
<comment type="caution">
    <text evidence="1">The sequence shown here is derived from an EMBL/GenBank/DDBJ whole genome shotgun (WGS) entry which is preliminary data.</text>
</comment>
<organism evidence="1 2">
    <name type="scientific">Chryseosolibacter histidini</name>
    <dbReference type="NCBI Taxonomy" id="2782349"/>
    <lineage>
        <taxon>Bacteria</taxon>
        <taxon>Pseudomonadati</taxon>
        <taxon>Bacteroidota</taxon>
        <taxon>Cytophagia</taxon>
        <taxon>Cytophagales</taxon>
        <taxon>Chryseotaleaceae</taxon>
        <taxon>Chryseosolibacter</taxon>
    </lineage>
</organism>
<dbReference type="EMBL" id="JAHESF010000012">
    <property type="protein sequence ID" value="MBT1698016.1"/>
    <property type="molecule type" value="Genomic_DNA"/>
</dbReference>
<proteinExistence type="predicted"/>
<evidence type="ECO:0000313" key="2">
    <source>
        <dbReference type="Proteomes" id="UP001319200"/>
    </source>
</evidence>
<dbReference type="AlphaFoldDB" id="A0AAP2GJ68"/>
<dbReference type="Proteomes" id="UP001319200">
    <property type="component" value="Unassembled WGS sequence"/>
</dbReference>
<reference evidence="1 2" key="1">
    <citation type="submission" date="2021-05" db="EMBL/GenBank/DDBJ databases">
        <title>A Polyphasic approach of four new species of the genus Ohtaekwangia: Ohtaekwangia histidinii sp. nov., Ohtaekwangia cretensis sp. nov., Ohtaekwangia indiensis sp. nov., Ohtaekwangia reichenbachii sp. nov. from diverse environment.</title>
        <authorList>
            <person name="Octaviana S."/>
        </authorList>
    </citation>
    <scope>NUCLEOTIDE SEQUENCE [LARGE SCALE GENOMIC DNA]</scope>
    <source>
        <strain evidence="1 2">PWU4</strain>
    </source>
</reference>
<gene>
    <name evidence="1" type="ORF">KK083_14075</name>
</gene>
<sequence>MKRGIDHKALTMILGILVALLVAISVWAQTPPETPASRARLITPKPVLPTISRSVIRTTLDIMLYKN</sequence>
<accession>A0AAP2GJ68</accession>
<name>A0AAP2GJ68_9BACT</name>
<evidence type="ECO:0000313" key="1">
    <source>
        <dbReference type="EMBL" id="MBT1698016.1"/>
    </source>
</evidence>
<dbReference type="RefSeq" id="WP_254163887.1">
    <property type="nucleotide sequence ID" value="NZ_JAHESF010000012.1"/>
</dbReference>